<evidence type="ECO:0000256" key="11">
    <source>
        <dbReference type="SAM" id="MobiDB-lite"/>
    </source>
</evidence>
<evidence type="ECO:0000256" key="10">
    <source>
        <dbReference type="SAM" id="Coils"/>
    </source>
</evidence>
<keyword evidence="10" id="KW-0175">Coiled coil</keyword>
<protein>
    <recommendedName>
        <fullName evidence="8">U4/U6 snRNA-associated-splicing factor PRP24</fullName>
    </recommendedName>
</protein>
<keyword evidence="5" id="KW-0508">mRNA splicing</keyword>
<evidence type="ECO:0000256" key="1">
    <source>
        <dbReference type="ARBA" id="ARBA00004123"/>
    </source>
</evidence>
<reference evidence="13 14" key="1">
    <citation type="submission" date="2013-07" db="EMBL/GenBank/DDBJ databases">
        <title>The Genome Sequence of Kwoniella mangroviensis CBS10435.</title>
        <authorList>
            <consortium name="The Broad Institute Genome Sequencing Platform"/>
            <person name="Cuomo C."/>
            <person name="Litvintseva A."/>
            <person name="Chen Y."/>
            <person name="Heitman J."/>
            <person name="Sun S."/>
            <person name="Springer D."/>
            <person name="Dromer F."/>
            <person name="Young S.K."/>
            <person name="Zeng Q."/>
            <person name="Gargeya S."/>
            <person name="Fitzgerald M."/>
            <person name="Abouelleil A."/>
            <person name="Alvarado L."/>
            <person name="Berlin A.M."/>
            <person name="Chapman S.B."/>
            <person name="Dewar J."/>
            <person name="Goldberg J."/>
            <person name="Griggs A."/>
            <person name="Gujja S."/>
            <person name="Hansen M."/>
            <person name="Howarth C."/>
            <person name="Imamovic A."/>
            <person name="Larimer J."/>
            <person name="McCowan C."/>
            <person name="Murphy C."/>
            <person name="Pearson M."/>
            <person name="Priest M."/>
            <person name="Roberts A."/>
            <person name="Saif S."/>
            <person name="Shea T."/>
            <person name="Sykes S."/>
            <person name="Wortman J."/>
            <person name="Nusbaum C."/>
            <person name="Birren B."/>
        </authorList>
    </citation>
    <scope>NUCLEOTIDE SEQUENCE [LARGE SCALE GENOMIC DNA]</scope>
    <source>
        <strain evidence="13 14">CBS 10435</strain>
    </source>
</reference>
<feature type="domain" description="RRM" evidence="12">
    <location>
        <begin position="663"/>
        <end position="749"/>
    </location>
</feature>
<comment type="subcellular location">
    <subcellularLocation>
        <location evidence="1">Nucleus</location>
    </subcellularLocation>
</comment>
<dbReference type="SMART" id="SM00360">
    <property type="entry name" value="RRM"/>
    <property type="match status" value="4"/>
</dbReference>
<keyword evidence="6" id="KW-0539">Nucleus</keyword>
<evidence type="ECO:0000259" key="12">
    <source>
        <dbReference type="PROSITE" id="PS50102"/>
    </source>
</evidence>
<proteinExistence type="predicted"/>
<dbReference type="Pfam" id="PF00076">
    <property type="entry name" value="RRM_1"/>
    <property type="match status" value="3"/>
</dbReference>
<keyword evidence="14" id="KW-1185">Reference proteome</keyword>
<dbReference type="CDD" id="cd00590">
    <property type="entry name" value="RRM_SF"/>
    <property type="match status" value="1"/>
</dbReference>
<dbReference type="AlphaFoldDB" id="A0A1B9INB8"/>
<dbReference type="FunFam" id="3.30.70.330:FF:000365">
    <property type="entry name" value="U4/U6 snRNA-associated-splicing factor PRP24"/>
    <property type="match status" value="1"/>
</dbReference>
<feature type="domain" description="RRM" evidence="12">
    <location>
        <begin position="829"/>
        <end position="906"/>
    </location>
</feature>
<dbReference type="PROSITE" id="PS50102">
    <property type="entry name" value="RRM"/>
    <property type="match status" value="3"/>
</dbReference>
<feature type="domain" description="RRM" evidence="12">
    <location>
        <begin position="739"/>
        <end position="817"/>
    </location>
</feature>
<evidence type="ECO:0000256" key="8">
    <source>
        <dbReference type="ARBA" id="ARBA00093627"/>
    </source>
</evidence>
<sequence length="1103" mass="122928">MAEATPELQSSGASDEVTEIALTDLSQVLVELGDHPDNVPLIRRQIQLMFRLSMTAEILDAYDRLSSLVMLDEATWLSYFDLKIPSCQQPLSLDAFVEILEKYDQAEQDYISAAVLTRHIQFVLSCFHAGGPEDVANSTTTMVDSDVTEFLSEDTTRNMIKALYQRGEGLLDQSEEIWQIWLQWELGLLQNASIKQTQMEVIHTMFADRVKIPHTNIDQTSSAYSNFCSQYCPEEYEVRMVESTESSRAAKMKLSEKRYGKTRSDFEEQLAHTTELNAQIAVLLEYASWESDPRARNNARGKGPQPDHELTQSVYERAVSRYSLASGQSQAALDAAEESLRHYRHQCKGQGRKKRDEEGSDEMAAIYQQIQVAGQAIRAYKDAEAAIWAKYGGWAAETLPKDSAGRLWIRATRACPQNGDTWINALLSECIFEKSLALGLLTVPEGRTSDLVTVFVGKAAYENRLASPEDIESSSHPVLSTVLRGMDLVTQVNKSGDTTLKLEKFLLSWAEHRAPAYIEQALAVIEKPSKARSSSYQMVLLHTDILSRRGQLDLARSSFFKAIQRSDLDWPEAVYDALIQFEHVHGTLDSLLDARTKIEREQEKLSKRREKAALETQQYIMSTDDAVATVQPILQSTVAVEATNAADTAKEPEGHQKRDREHTTILLSGLPKGTTRDRINSLFSDCGDIRETTILTDDESMFDAALVEFTDVEAVPHALQKDRRKIDDAVISVSMLWRSTLFVTNFAPEMDDAALRQLFGQYGRILQTRWPSRKYASNRRFCYITMETPAAAQEALLLHGYKASPEGFGMNVLISDPSAKTQRSDANNSTLFVGGLNDKTTESDVRGLLKDCGTIRHLKLGWDSVKKVCRGFAFVEMASEAEANACLSLDGTPYQRKILKVQISDPNYANKKAKDRKPDQAAERRDRLVTLSGLPDKTQEGLLQQWLEKIVPVRRLELFAKTQEAVAELESSQDVGKLLLRSEPLLFEGKEVHFSTQRNRSTGVSTVPAAVPTSSTSFAPRATRKAKVIAKPRPTAVAAAASTVAAAKDGSGVAAQGQSDFRALVAAKNKQREDNLANAKQNIGGEKRKSEHDDNDDAKRTRT</sequence>
<evidence type="ECO:0000256" key="6">
    <source>
        <dbReference type="ARBA" id="ARBA00023242"/>
    </source>
</evidence>
<accession>A0A1B9INB8</accession>
<gene>
    <name evidence="13" type="ORF">L486_05725</name>
</gene>
<dbReference type="InterPro" id="IPR011990">
    <property type="entry name" value="TPR-like_helical_dom_sf"/>
</dbReference>
<evidence type="ECO:0000256" key="2">
    <source>
        <dbReference type="ARBA" id="ARBA00022664"/>
    </source>
</evidence>
<comment type="function">
    <text evidence="7">Functions as a recycling factor of the spliceosome, a machinery that forms on each precursor-messenger RNA (pre-mRNA) and catalyzes the removal of introns. Chaperones the re-annealing of U4 and U6 snRNAs (small nuclear RNAs) released from previous rounds of splicing, an initial step in reforming the U4/U6-U5 tri-snRNP (small nuclear ribonucleoprotein) that can reassemble into another spliceosome complex; this step involves binding U6 and facilitating the unwinding of the U6 internal stem loop, followed by base-pairing of U6 to U4.</text>
</comment>
<feature type="region of interest" description="Disordered" evidence="11">
    <location>
        <begin position="1068"/>
        <end position="1103"/>
    </location>
</feature>
<keyword evidence="3" id="KW-0677">Repeat</keyword>
<keyword evidence="2" id="KW-0507">mRNA processing</keyword>
<organism evidence="13 14">
    <name type="scientific">Kwoniella mangroviensis CBS 10435</name>
    <dbReference type="NCBI Taxonomy" id="1331196"/>
    <lineage>
        <taxon>Eukaryota</taxon>
        <taxon>Fungi</taxon>
        <taxon>Dikarya</taxon>
        <taxon>Basidiomycota</taxon>
        <taxon>Agaricomycotina</taxon>
        <taxon>Tremellomycetes</taxon>
        <taxon>Tremellales</taxon>
        <taxon>Cryptococcaceae</taxon>
        <taxon>Kwoniella</taxon>
    </lineage>
</organism>
<dbReference type="GO" id="GO:0003723">
    <property type="term" value="F:RNA binding"/>
    <property type="evidence" value="ECO:0007669"/>
    <property type="project" value="UniProtKB-UniRule"/>
</dbReference>
<dbReference type="InterPro" id="IPR035979">
    <property type="entry name" value="RBD_domain_sf"/>
</dbReference>
<dbReference type="Proteomes" id="UP000092583">
    <property type="component" value="Unassembled WGS sequence"/>
</dbReference>
<dbReference type="STRING" id="1331196.A0A1B9INB8"/>
<name>A0A1B9INB8_9TREE</name>
<feature type="compositionally biased region" description="Basic and acidic residues" evidence="11">
    <location>
        <begin position="1085"/>
        <end position="1103"/>
    </location>
</feature>
<evidence type="ECO:0000256" key="4">
    <source>
        <dbReference type="ARBA" id="ARBA00022884"/>
    </source>
</evidence>
<evidence type="ECO:0000256" key="3">
    <source>
        <dbReference type="ARBA" id="ARBA00022737"/>
    </source>
</evidence>
<dbReference type="GO" id="GO:0005688">
    <property type="term" value="C:U6 snRNP"/>
    <property type="evidence" value="ECO:0007669"/>
    <property type="project" value="UniProtKB-ARBA"/>
</dbReference>
<dbReference type="GO" id="GO:0008380">
    <property type="term" value="P:RNA splicing"/>
    <property type="evidence" value="ECO:0007669"/>
    <property type="project" value="UniProtKB-KW"/>
</dbReference>
<dbReference type="PANTHER" id="PTHR24012">
    <property type="entry name" value="RNA BINDING PROTEIN"/>
    <property type="match status" value="1"/>
</dbReference>
<evidence type="ECO:0000313" key="14">
    <source>
        <dbReference type="Proteomes" id="UP000092583"/>
    </source>
</evidence>
<dbReference type="SUPFAM" id="SSF48452">
    <property type="entry name" value="TPR-like"/>
    <property type="match status" value="1"/>
</dbReference>
<evidence type="ECO:0000313" key="13">
    <source>
        <dbReference type="EMBL" id="OCF56870.1"/>
    </source>
</evidence>
<keyword evidence="4 9" id="KW-0694">RNA-binding</keyword>
<dbReference type="OrthoDB" id="360390at2759"/>
<dbReference type="GO" id="GO:0006397">
    <property type="term" value="P:mRNA processing"/>
    <property type="evidence" value="ECO:0007669"/>
    <property type="project" value="UniProtKB-KW"/>
</dbReference>
<dbReference type="EMBL" id="KI669464">
    <property type="protein sequence ID" value="OCF56870.1"/>
    <property type="molecule type" value="Genomic_DNA"/>
</dbReference>
<feature type="coiled-coil region" evidence="10">
    <location>
        <begin position="588"/>
        <end position="615"/>
    </location>
</feature>
<evidence type="ECO:0000256" key="7">
    <source>
        <dbReference type="ARBA" id="ARBA00093374"/>
    </source>
</evidence>
<dbReference type="SUPFAM" id="SSF54928">
    <property type="entry name" value="RNA-binding domain, RBD"/>
    <property type="match status" value="3"/>
</dbReference>
<dbReference type="Gene3D" id="1.25.40.10">
    <property type="entry name" value="Tetratricopeptide repeat domain"/>
    <property type="match status" value="1"/>
</dbReference>
<dbReference type="InterPro" id="IPR000504">
    <property type="entry name" value="RRM_dom"/>
</dbReference>
<evidence type="ECO:0000256" key="9">
    <source>
        <dbReference type="PROSITE-ProRule" id="PRU00176"/>
    </source>
</evidence>
<dbReference type="InterPro" id="IPR012677">
    <property type="entry name" value="Nucleotide-bd_a/b_plait_sf"/>
</dbReference>
<dbReference type="Gene3D" id="3.30.70.330">
    <property type="match status" value="3"/>
</dbReference>
<reference evidence="14" key="2">
    <citation type="submission" date="2013-12" db="EMBL/GenBank/DDBJ databases">
        <title>Evolution of pathogenesis and genome organization in the Tremellales.</title>
        <authorList>
            <person name="Cuomo C."/>
            <person name="Litvintseva A."/>
            <person name="Heitman J."/>
            <person name="Chen Y."/>
            <person name="Sun S."/>
            <person name="Springer D."/>
            <person name="Dromer F."/>
            <person name="Young S."/>
            <person name="Zeng Q."/>
            <person name="Chapman S."/>
            <person name="Gujja S."/>
            <person name="Saif S."/>
            <person name="Birren B."/>
        </authorList>
    </citation>
    <scope>NUCLEOTIDE SEQUENCE [LARGE SCALE GENOMIC DNA]</scope>
    <source>
        <strain evidence="14">CBS 10435</strain>
    </source>
</reference>
<evidence type="ECO:0000256" key="5">
    <source>
        <dbReference type="ARBA" id="ARBA00023187"/>
    </source>
</evidence>